<feature type="region of interest" description="Disordered" evidence="9">
    <location>
        <begin position="1338"/>
        <end position="1368"/>
    </location>
</feature>
<keyword evidence="3" id="KW-0813">Transport</keyword>
<feature type="compositionally biased region" description="Low complexity" evidence="9">
    <location>
        <begin position="2615"/>
        <end position="2629"/>
    </location>
</feature>
<feature type="region of interest" description="Disordered" evidence="9">
    <location>
        <begin position="178"/>
        <end position="204"/>
    </location>
</feature>
<dbReference type="PANTHER" id="PTHR13673:SF0">
    <property type="entry name" value="VPS35 ENDOSOMAL PROTEIN-SORTING FACTOR-LIKE"/>
    <property type="match status" value="1"/>
</dbReference>
<dbReference type="Pfam" id="PF00094">
    <property type="entry name" value="VWD"/>
    <property type="match status" value="1"/>
</dbReference>
<evidence type="ECO:0000256" key="5">
    <source>
        <dbReference type="ARBA" id="ARBA00022753"/>
    </source>
</evidence>
<dbReference type="SUPFAM" id="SSF56968">
    <property type="entry name" value="Lipovitellin-phosvitin complex, beta-sheet shell regions"/>
    <property type="match status" value="2"/>
</dbReference>
<evidence type="ECO:0000256" key="7">
    <source>
        <dbReference type="ARBA" id="ARBA00022927"/>
    </source>
</evidence>
<evidence type="ECO:0000256" key="6">
    <source>
        <dbReference type="ARBA" id="ARBA00022761"/>
    </source>
</evidence>
<dbReference type="PROSITE" id="PS51211">
    <property type="entry name" value="VITELLOGENIN"/>
    <property type="match status" value="1"/>
</dbReference>
<dbReference type="Gene3D" id="1.25.10.20">
    <property type="entry name" value="Vitellinogen, superhelical"/>
    <property type="match status" value="1"/>
</dbReference>
<feature type="domain" description="Vitellogenin" evidence="10">
    <location>
        <begin position="1127"/>
        <end position="1934"/>
    </location>
</feature>
<dbReference type="GO" id="GO:0005319">
    <property type="term" value="F:lipid transporter activity"/>
    <property type="evidence" value="ECO:0007669"/>
    <property type="project" value="InterPro"/>
</dbReference>
<dbReference type="SMART" id="SM00216">
    <property type="entry name" value="VWD"/>
    <property type="match status" value="1"/>
</dbReference>
<reference evidence="13" key="1">
    <citation type="submission" date="2022-11" db="UniProtKB">
        <authorList>
            <consortium name="WormBaseParasite"/>
        </authorList>
    </citation>
    <scope>IDENTIFICATION</scope>
</reference>
<protein>
    <submittedName>
        <fullName evidence="13">Uncharacterized protein</fullName>
    </submittedName>
</protein>
<evidence type="ECO:0000256" key="9">
    <source>
        <dbReference type="SAM" id="MobiDB-lite"/>
    </source>
</evidence>
<evidence type="ECO:0000256" key="3">
    <source>
        <dbReference type="ARBA" id="ARBA00022448"/>
    </source>
</evidence>
<dbReference type="Proteomes" id="UP000887572">
    <property type="component" value="Unplaced"/>
</dbReference>
<dbReference type="SMART" id="SM00638">
    <property type="entry name" value="LPD_N"/>
    <property type="match status" value="1"/>
</dbReference>
<dbReference type="PROSITE" id="PS51233">
    <property type="entry name" value="VWFD"/>
    <property type="match status" value="1"/>
</dbReference>
<evidence type="ECO:0000256" key="1">
    <source>
        <dbReference type="ARBA" id="ARBA00004177"/>
    </source>
</evidence>
<keyword evidence="7" id="KW-0653">Protein transport</keyword>
<feature type="compositionally biased region" description="Low complexity" evidence="9">
    <location>
        <begin position="2368"/>
        <end position="2381"/>
    </location>
</feature>
<comment type="caution">
    <text evidence="8">Lacks conserved residue(s) required for the propagation of feature annotation.</text>
</comment>
<feature type="region of interest" description="Disordered" evidence="9">
    <location>
        <begin position="3002"/>
        <end position="3028"/>
    </location>
</feature>
<sequence>MLSTGSAFSFDLNDLQFLLHPTPVFAHPLLFGNRTKNAIPSASKQQQLSDKAETIEAQCLNNEREANGGGNDDQHFVDPLNASAIDERTAQLEKRHSVHQHNGFASGGGTPTAILFTERLNNTLAECESEQWPLDGVDPSLVGHRPWHVLRQRILDTFSSTTDRLSLESSFLRANKVSGGEGDDLAQRGRSLRKRNGGTGRKGQKNFVIEQQQPVSKFHELSQDEWTRKLKELRRILIVKWEEENRLECIKLSAEVAALISTISSAQFYPAQFVHVTDFLDLFGHLVYERLLRMAGEERRAAGLGVLPVHFDTNDVLETTRMKTRNWFGKINETVALLAPRIYLLAALLPCQRFMDPLGAAQENVMELCQSVKQVQHPLISSYLRCYICRVAMRLNAADRAPHWKCLNDWLQTYSQQPTFLLAPAMEWIVQCVAFNAATYADLHPLWEYCRLPERRPVVLTPMLNALPRLYLGEHALEACRIVTGSEMVSGDELCVLGANLLETDVPVQARKPILKATWKCVMRLASLKHYVMCCECWVEFVARYFGTNELNVMLDNMLSKLNQQQQPDKYGLYQPQLLAVLRRVFDHSRDIASLFAMDVFSTFVDAFNAGPVREEAFLIILRAVVSKHAEASFTDIDLAYQILSMCQSLHDCVEPSLTDECVESVISLISAALDRVDLSADPDQCLNFLVACRADLANIDGLQKYVLCRVQAFTLHIARSVRYSNSRAAFLQGCLANLFISIPSLSDPLDQIRWDDNPLNIMDDQFLDQFSVDSFVSFVLDTFDGLPRPTAALLPDIQQLGTNFLATLVHIPLEQQQNEEDDDDEAAHETNGRLGEDEGTKPTTKWRGPLKHFRRFLHFVLCSPPLTSAQLDFVRLLVRCLHYLCIVWPSERSGLPCGVGISCKDQNDDHPLLLGDNGHVTHQLQQQLQLHDDDIDQQQPNVADLRSICAESAEQIADALEPHLTDGNASDEMCSVGVELLELIAQFGPTNAAVDADTDEEDASSALPDALLALAKANDLFIQGSSILFDPLTSRYSMRRCPLPLFRLFALASLLVVVTCRSNYASKYDDRFRHYNREQNGQQEDQDHDYGFQRVAREREGHLSNDYLKGKFGTTSDKRTPTFKSFQPGYKFQFLYDSQITSGYAPWVSVQRAMARFQALATFEAIGPGEASMQLSECLIGQLNGQSPTAGVWNPGQLLPVRVFESVMHFSHVQLEQPVRFTYSRDGIHHIYFDPMEPAWSRNYKKAILSTGQFRLGAKDDGDEADQNQTNQTERAEEWKPKWQQTFSVHETSIEGNCETDYTIVPFSRELISVTKSINFDRCIRLADIAYGMQADEEAKQRGQHNNKPYQEQRERTDNEQQLNGGANPMISRQFLDRSTTIRYLFVNQLKNNSMDLDYSSLLPHSVELLSQYTLKGSEAEQSQAMQTVAVAKLTYIETKQNRHKKNKRQQQQDDKSGLEREQLLYTGEMEQQEKCFFMFGDETSETVRCQRRAKAFNNDELRGVPLVISGSRMPSPGSPFPLNFPNSTTKMRRAEICVRNVAQAQAEDNDGTLQAMSQAEFMDEFVQLLRFSTEQELKQLKERLDNDRIAAQLFADALAAAGTRNTLKLLLTRIEQGEFTELKAAQMLKTFSRGSGLPAPSDRIADALLALCKTEHVQNSELLRQTSWLSFGAIVGELMQLKRIQRQSPVGTPLGEKIEQCPDHKMELYTKALLEQFSTGAGDDKMEKIVALKAIGNAALDEVPEVLATLINPNWSEQQNDEQPKSFAKQLQEMQRQNAIEALRRIPSARVQQLLLPVYTNQQELPQTRIAALGVLMQSQLLPSDAVIEQIAFTMAKERCPQVLAYSYTTLKALSQSPAKRHQHSAQRIKEALRVSGLDELELEKRIRHKDIVGLSRFVQTNSLYSAEEGQGILLQASNVFTGKTSALPNHAFLSLSSLFNGQMSEEQLKLTVSQWNIERLLFTDAGLKELLKNGQEDHQQQQRNDTQQQQQPSEESSSSSSWTSSAAEQLRSLWRRLSIVGRSEDEQSTDQMQQQKPVMLLALRVNNIDTVVLPFGIGGQQRSNSLISALKKLLAVGIGSISKLTGTSQHRQPVVDTSGILFWHERAARVPMSTGQQLHVQLKSFLYGSIRANAERLGHSHIGLRLHPSATFGRIQKMKVWASPVHSSGVKNIGAIEVNMPLKAQLNTLSQQKQVKLNIQVPQTPTRLFSMHTMPMTFVGMEDTQNNLSQQPSVFSHFGEQCKAVQNQQLLSMAKTFDKHSNTEQSFLQLPFHVRGFMHMPRRMDKLKEWVKVLLSAENHYQVTLEPQAGRSPHEIAFYLGWNLFQPHPTIGGLSRAELKQFLNLFTLITPKSGDGEEADREEQWWTAAASSASSSAEESQKEEQQQRRIGAYLDKLGERKAYKHTLKASMEIVGSDQNRQAEFKLDSVCDERMRSCTLHAQVQHSAVGQQQQPQWSADLRVQSLYPEQAPDLEHVMLHSREDKRQQQQQMFLCRAELEWNANGQLKEMIKLNIKGEPSTEMLRLAHQFVQQQSSGSNVVANSAVLPTNAGHPFVDKYTAVVDWQLRPAAQNCFIRYLETIKSACFFNADSKIVMSSNNDDDSEEENSMISTGRQQQQQQQGVKQGTTITTLSIDPITHQHINMTVRAADQLTVFRMVKMGTPVRPFPLVRSSPAGAFSNAAPARVMSISRLVHQMAHPFRSRAICRLDTSKRQIRTFDGAERIDTPIPKCWTVLAKDCSAEGQSQYAVLIKSSSSSDNNQMKLKVIAPEIGILLVEPRAQQPDTNKQPQLQLQLHINEKQQQQKRTFTSDTPLSDLPDGIEFAHSSSTGKEAVIIETTTSINGAEPIAGTTGALSVHFDGQKVRITLNGQQNRQKPCGLCGNWNDNAEDELSLPDGSQTESAKAFNRAYSLIDDEGEEGGECEHNGILDKFHAQQEETELYGQQQQQLNTSGTVLEQIEPVLKTVLIEYPHQLCFSLKPVKQCPSSSLTARNIAGELMDQQKQQQQQEAEEEEEEEAPKQQKVPFTCIERHNVEAKRFKAQARRGEAVQLGDHRPISFQEVIIEADRCIKFDG</sequence>
<evidence type="ECO:0000259" key="11">
    <source>
        <dbReference type="PROSITE" id="PS51233"/>
    </source>
</evidence>
<dbReference type="GO" id="GO:0032456">
    <property type="term" value="P:endocytic recycling"/>
    <property type="evidence" value="ECO:0007669"/>
    <property type="project" value="InterPro"/>
</dbReference>
<feature type="domain" description="VWFD" evidence="11">
    <location>
        <begin position="2707"/>
        <end position="2927"/>
    </location>
</feature>
<dbReference type="Gene3D" id="2.30.230.10">
    <property type="entry name" value="Lipovitellin, beta-sheet shell regions, chain A"/>
    <property type="match status" value="1"/>
</dbReference>
<dbReference type="SUPFAM" id="SSF48431">
    <property type="entry name" value="Lipovitellin-phosvitin complex, superhelical domain"/>
    <property type="match status" value="1"/>
</dbReference>
<dbReference type="Pfam" id="PF01347">
    <property type="entry name" value="Vitellogenin_N"/>
    <property type="match status" value="2"/>
</dbReference>
<dbReference type="GO" id="GO:0005768">
    <property type="term" value="C:endosome"/>
    <property type="evidence" value="ECO:0007669"/>
    <property type="project" value="UniProtKB-SubCell"/>
</dbReference>
<comment type="subcellular location">
    <subcellularLocation>
        <location evidence="1">Endosome</location>
    </subcellularLocation>
</comment>
<dbReference type="InterPro" id="IPR011030">
    <property type="entry name" value="Lipovitellin_superhlx_dom"/>
</dbReference>
<feature type="region of interest" description="Disordered" evidence="9">
    <location>
        <begin position="1441"/>
        <end position="1460"/>
    </location>
</feature>
<evidence type="ECO:0000256" key="2">
    <source>
        <dbReference type="ARBA" id="ARBA00010704"/>
    </source>
</evidence>
<dbReference type="InterPro" id="IPR015819">
    <property type="entry name" value="Lipid_transp_b-sht_shell"/>
</dbReference>
<evidence type="ECO:0000313" key="12">
    <source>
        <dbReference type="Proteomes" id="UP000887572"/>
    </source>
</evidence>
<keyword evidence="12" id="KW-1185">Reference proteome</keyword>
<dbReference type="InterPro" id="IPR015816">
    <property type="entry name" value="Vitellinogen_b-sht_N"/>
</dbReference>
<keyword evidence="4" id="KW-0732">Signal</keyword>
<evidence type="ECO:0000313" key="13">
    <source>
        <dbReference type="WBParaSite" id="Gr19_v10_g6962.t1"/>
    </source>
</evidence>
<organism evidence="12 13">
    <name type="scientific">Globodera rostochiensis</name>
    <name type="common">Golden nematode worm</name>
    <name type="synonym">Heterodera rostochiensis</name>
    <dbReference type="NCBI Taxonomy" id="31243"/>
    <lineage>
        <taxon>Eukaryota</taxon>
        <taxon>Metazoa</taxon>
        <taxon>Ecdysozoa</taxon>
        <taxon>Nematoda</taxon>
        <taxon>Chromadorea</taxon>
        <taxon>Rhabditida</taxon>
        <taxon>Tylenchina</taxon>
        <taxon>Tylenchomorpha</taxon>
        <taxon>Tylenchoidea</taxon>
        <taxon>Heteroderidae</taxon>
        <taxon>Heteroderinae</taxon>
        <taxon>Globodera</taxon>
    </lineage>
</organism>
<comment type="similarity">
    <text evidence="2">Belongs to the VPS35L family.</text>
</comment>
<feature type="region of interest" description="Disordered" evidence="9">
    <location>
        <begin position="1258"/>
        <end position="1281"/>
    </location>
</feature>
<dbReference type="Pfam" id="PF09172">
    <property type="entry name" value="Vit_open_b-sht"/>
    <property type="match status" value="1"/>
</dbReference>
<feature type="region of interest" description="Disordered" evidence="9">
    <location>
        <begin position="1977"/>
        <end position="2007"/>
    </location>
</feature>
<keyword evidence="5" id="KW-0967">Endosome</keyword>
<dbReference type="SMART" id="SM01169">
    <property type="entry name" value="DUF1943"/>
    <property type="match status" value="1"/>
</dbReference>
<dbReference type="InterPro" id="IPR029705">
    <property type="entry name" value="VPS35L"/>
</dbReference>
<dbReference type="GO" id="GO:0015031">
    <property type="term" value="P:protein transport"/>
    <property type="evidence" value="ECO:0007669"/>
    <property type="project" value="UniProtKB-KW"/>
</dbReference>
<proteinExistence type="inferred from homology"/>
<dbReference type="Gene3D" id="2.20.80.10">
    <property type="entry name" value="Lipovitellin-phosvitin complex, chain A, domain 4"/>
    <property type="match status" value="1"/>
</dbReference>
<feature type="region of interest" description="Disordered" evidence="9">
    <location>
        <begin position="817"/>
        <end position="846"/>
    </location>
</feature>
<dbReference type="PANTHER" id="PTHR13673">
    <property type="entry name" value="ESOPHAGEAL CANCER ASSOCIATED PROTEIN"/>
    <property type="match status" value="1"/>
</dbReference>
<accession>A0A914I3G4</accession>
<keyword evidence="6" id="KW-0758">Storage protein</keyword>
<feature type="compositionally biased region" description="Basic and acidic residues" evidence="9">
    <location>
        <begin position="828"/>
        <end position="841"/>
    </location>
</feature>
<feature type="compositionally biased region" description="Acidic residues" evidence="9">
    <location>
        <begin position="818"/>
        <end position="827"/>
    </location>
</feature>
<feature type="region of interest" description="Disordered" evidence="9">
    <location>
        <begin position="2356"/>
        <end position="2391"/>
    </location>
</feature>
<dbReference type="InterPro" id="IPR001846">
    <property type="entry name" value="VWF_type-D"/>
</dbReference>
<evidence type="ECO:0000256" key="8">
    <source>
        <dbReference type="PROSITE-ProRule" id="PRU00557"/>
    </source>
</evidence>
<evidence type="ECO:0000256" key="4">
    <source>
        <dbReference type="ARBA" id="ARBA00022729"/>
    </source>
</evidence>
<name>A0A914I3G4_GLORO</name>
<feature type="region of interest" description="Disordered" evidence="9">
    <location>
        <begin position="2600"/>
        <end position="2629"/>
    </location>
</feature>
<dbReference type="InterPro" id="IPR015255">
    <property type="entry name" value="Vitellinogen_open_b-sht"/>
</dbReference>
<dbReference type="WBParaSite" id="Gr19_v10_g6962.t1">
    <property type="protein sequence ID" value="Gr19_v10_g6962.t1"/>
    <property type="gene ID" value="Gr19_v10_g6962"/>
</dbReference>
<evidence type="ECO:0000259" key="10">
    <source>
        <dbReference type="PROSITE" id="PS51211"/>
    </source>
</evidence>
<dbReference type="InterPro" id="IPR001747">
    <property type="entry name" value="Vitellogenin_N"/>
</dbReference>
<feature type="compositionally biased region" description="Low complexity" evidence="9">
    <location>
        <begin position="1984"/>
        <end position="2007"/>
    </location>
</feature>